<gene>
    <name evidence="2" type="ORF">CR938_02805</name>
</gene>
<feature type="transmembrane region" description="Helical" evidence="1">
    <location>
        <begin position="6"/>
        <end position="25"/>
    </location>
</feature>
<evidence type="ECO:0000313" key="3">
    <source>
        <dbReference type="Proteomes" id="UP000717981"/>
    </source>
</evidence>
<evidence type="ECO:0000313" key="2">
    <source>
        <dbReference type="EMBL" id="KAF1690248.1"/>
    </source>
</evidence>
<organism evidence="2 3">
    <name type="scientific">Pseudoxanthomonas taiwanensis</name>
    <dbReference type="NCBI Taxonomy" id="176598"/>
    <lineage>
        <taxon>Bacteria</taxon>
        <taxon>Pseudomonadati</taxon>
        <taxon>Pseudomonadota</taxon>
        <taxon>Gammaproteobacteria</taxon>
        <taxon>Lysobacterales</taxon>
        <taxon>Lysobacteraceae</taxon>
        <taxon>Pseudoxanthomonas</taxon>
    </lineage>
</organism>
<keyword evidence="1" id="KW-0812">Transmembrane</keyword>
<dbReference type="Proteomes" id="UP000717981">
    <property type="component" value="Unassembled WGS sequence"/>
</dbReference>
<keyword evidence="1" id="KW-0472">Membrane</keyword>
<feature type="transmembrane region" description="Helical" evidence="1">
    <location>
        <begin position="45"/>
        <end position="70"/>
    </location>
</feature>
<protein>
    <submittedName>
        <fullName evidence="2">DUF1772 domain-containing protein</fullName>
    </submittedName>
</protein>
<proteinExistence type="predicted"/>
<dbReference type="InterPro" id="IPR013901">
    <property type="entry name" value="Anthrone_oxy"/>
</dbReference>
<dbReference type="Pfam" id="PF08592">
    <property type="entry name" value="Anthrone_oxy"/>
    <property type="match status" value="1"/>
</dbReference>
<dbReference type="RefSeq" id="WP_162123552.1">
    <property type="nucleotide sequence ID" value="NZ_PDWK01000008.1"/>
</dbReference>
<reference evidence="2" key="1">
    <citation type="submission" date="2017-10" db="EMBL/GenBank/DDBJ databases">
        <title>Whole genome sequencing of members of genus Pseudoxanthomonas.</title>
        <authorList>
            <person name="Kumar S."/>
            <person name="Bansal K."/>
            <person name="Kaur A."/>
            <person name="Patil P."/>
            <person name="Sharma S."/>
            <person name="Patil P.B."/>
        </authorList>
    </citation>
    <scope>NUCLEOTIDE SEQUENCE</scope>
    <source>
        <strain evidence="2">DSM 22914</strain>
    </source>
</reference>
<comment type="caution">
    <text evidence="2">The sequence shown here is derived from an EMBL/GenBank/DDBJ whole genome shotgun (WGS) entry which is preliminary data.</text>
</comment>
<feature type="transmembrane region" description="Helical" evidence="1">
    <location>
        <begin position="76"/>
        <end position="97"/>
    </location>
</feature>
<dbReference type="AlphaFoldDB" id="A0A921P2A8"/>
<name>A0A921P2A8_9GAMM</name>
<dbReference type="EMBL" id="PDWK01000008">
    <property type="protein sequence ID" value="KAF1690248.1"/>
    <property type="molecule type" value="Genomic_DNA"/>
</dbReference>
<keyword evidence="3" id="KW-1185">Reference proteome</keyword>
<sequence>MWKETVLWLFVINLGIAFGAGLYEARVVVPRWAGLPTRQWPNTGLMFWVYVTTVPLTLLTLAAFFAGWWSPAPVRGWLLAAACIVLVERIATFGYFIPTMARLMGADGLPEAEVKATLAQWRAANHGRHLLTLAGWLAALKALSLGRVG</sequence>
<accession>A0A921P2A8</accession>
<dbReference type="OrthoDB" id="963872at2"/>
<keyword evidence="1" id="KW-1133">Transmembrane helix</keyword>
<evidence type="ECO:0000256" key="1">
    <source>
        <dbReference type="SAM" id="Phobius"/>
    </source>
</evidence>